<sequence>METGLGSIFFTKQYKINQIYNINCLELMKNIRDNSIELIFADPPYNLSGSNFKMKFKKSGGADLNTNKGQWDHYGDIEFEEFTRKWLTECFRILKPNGSIWVAGSYHNIYLTGYLMKKLGFEILNEILWHKSDATPNLSCTRFVADHENFIWARKGKGNIFNYDIMKKLNDGKQMRSIWTRGKTAGGKRIHPTQKPEWLLERIVMATSKTKNIVFDPFMGSGTTAVVAKKYGRKYLGSELDRDYFKKAIERINQTTCQNII</sequence>
<protein>
    <recommendedName>
        <fullName evidence="4">Methyltransferase</fullName>
        <ecNumber evidence="4">2.1.1.-</ecNumber>
    </recommendedName>
</protein>
<dbReference type="PANTHER" id="PTHR13370:SF3">
    <property type="entry name" value="TRNA (GUANINE(10)-N2)-METHYLTRANSFERASE HOMOLOG"/>
    <property type="match status" value="1"/>
</dbReference>
<dbReference type="GO" id="GO:0005737">
    <property type="term" value="C:cytoplasm"/>
    <property type="evidence" value="ECO:0007669"/>
    <property type="project" value="TreeGrafter"/>
</dbReference>
<evidence type="ECO:0000256" key="1">
    <source>
        <dbReference type="ARBA" id="ARBA00006594"/>
    </source>
</evidence>
<feature type="domain" description="DNA methylase N-4/N-6" evidence="5">
    <location>
        <begin position="36"/>
        <end position="249"/>
    </location>
</feature>
<dbReference type="Proteomes" id="UP000176826">
    <property type="component" value="Unassembled WGS sequence"/>
</dbReference>
<dbReference type="PANTHER" id="PTHR13370">
    <property type="entry name" value="RNA METHYLASE-RELATED"/>
    <property type="match status" value="1"/>
</dbReference>
<dbReference type="PRINTS" id="PR00508">
    <property type="entry name" value="S21N4MTFRASE"/>
</dbReference>
<evidence type="ECO:0000256" key="3">
    <source>
        <dbReference type="ARBA" id="ARBA00022679"/>
    </source>
</evidence>
<evidence type="ECO:0000313" key="7">
    <source>
        <dbReference type="Proteomes" id="UP000176826"/>
    </source>
</evidence>
<keyword evidence="2" id="KW-0489">Methyltransferase</keyword>
<comment type="caution">
    <text evidence="6">The sequence shown here is derived from an EMBL/GenBank/DDBJ whole genome shotgun (WGS) entry which is preliminary data.</text>
</comment>
<proteinExistence type="inferred from homology"/>
<dbReference type="EMBL" id="MFVT01000022">
    <property type="protein sequence ID" value="OGJ03542.1"/>
    <property type="molecule type" value="Genomic_DNA"/>
</dbReference>
<name>A0A1F6YB09_9BACT</name>
<accession>A0A1F6YB09</accession>
<dbReference type="GO" id="GO:0003677">
    <property type="term" value="F:DNA binding"/>
    <property type="evidence" value="ECO:0007669"/>
    <property type="project" value="InterPro"/>
</dbReference>
<evidence type="ECO:0000259" key="5">
    <source>
        <dbReference type="Pfam" id="PF01555"/>
    </source>
</evidence>
<reference evidence="6 7" key="1">
    <citation type="journal article" date="2016" name="Nat. Commun.">
        <title>Thousands of microbial genomes shed light on interconnected biogeochemical processes in an aquifer system.</title>
        <authorList>
            <person name="Anantharaman K."/>
            <person name="Brown C.T."/>
            <person name="Hug L.A."/>
            <person name="Sharon I."/>
            <person name="Castelle C.J."/>
            <person name="Probst A.J."/>
            <person name="Thomas B.C."/>
            <person name="Singh A."/>
            <person name="Wilkins M.J."/>
            <person name="Karaoz U."/>
            <person name="Brodie E.L."/>
            <person name="Williams K.H."/>
            <person name="Hubbard S.S."/>
            <person name="Banfield J.F."/>
        </authorList>
    </citation>
    <scope>NUCLEOTIDE SEQUENCE [LARGE SCALE GENOMIC DNA]</scope>
</reference>
<dbReference type="SUPFAM" id="SSF53335">
    <property type="entry name" value="S-adenosyl-L-methionine-dependent methyltransferases"/>
    <property type="match status" value="1"/>
</dbReference>
<evidence type="ECO:0000256" key="2">
    <source>
        <dbReference type="ARBA" id="ARBA00022603"/>
    </source>
</evidence>
<comment type="similarity">
    <text evidence="1 4">Belongs to the N(4)/N(6)-methyltransferase family.</text>
</comment>
<evidence type="ECO:0000256" key="4">
    <source>
        <dbReference type="RuleBase" id="RU362026"/>
    </source>
</evidence>
<dbReference type="InterPro" id="IPR029063">
    <property type="entry name" value="SAM-dependent_MTases_sf"/>
</dbReference>
<dbReference type="AlphaFoldDB" id="A0A1F6YB09"/>
<dbReference type="InterPro" id="IPR001091">
    <property type="entry name" value="RM_Methyltransferase"/>
</dbReference>
<dbReference type="Gene3D" id="3.40.50.150">
    <property type="entry name" value="Vaccinia Virus protein VP39"/>
    <property type="match status" value="1"/>
</dbReference>
<dbReference type="EC" id="2.1.1.-" evidence="4"/>
<evidence type="ECO:0000313" key="6">
    <source>
        <dbReference type="EMBL" id="OGJ03542.1"/>
    </source>
</evidence>
<dbReference type="PROSITE" id="PS00092">
    <property type="entry name" value="N6_MTASE"/>
    <property type="match status" value="1"/>
</dbReference>
<dbReference type="InterPro" id="IPR002052">
    <property type="entry name" value="DNA_methylase_N6_adenine_CS"/>
</dbReference>
<gene>
    <name evidence="6" type="ORF">A3F97_01815</name>
</gene>
<dbReference type="Pfam" id="PF01555">
    <property type="entry name" value="N6_N4_Mtase"/>
    <property type="match status" value="1"/>
</dbReference>
<keyword evidence="3" id="KW-0808">Transferase</keyword>
<dbReference type="InterPro" id="IPR002941">
    <property type="entry name" value="DNA_methylase_N4/N6"/>
</dbReference>
<dbReference type="GO" id="GO:0008170">
    <property type="term" value="F:N-methyltransferase activity"/>
    <property type="evidence" value="ECO:0007669"/>
    <property type="project" value="InterPro"/>
</dbReference>
<organism evidence="6 7">
    <name type="scientific">Candidatus Nomurabacteria bacterium RIFCSPLOWO2_12_FULL_41_10</name>
    <dbReference type="NCBI Taxonomy" id="1801795"/>
    <lineage>
        <taxon>Bacteria</taxon>
        <taxon>Candidatus Nomuraibacteriota</taxon>
    </lineage>
</organism>
<dbReference type="GO" id="GO:0032259">
    <property type="term" value="P:methylation"/>
    <property type="evidence" value="ECO:0007669"/>
    <property type="project" value="UniProtKB-KW"/>
</dbReference>